<dbReference type="InterPro" id="IPR055236">
    <property type="entry name" value="EVH1_PP4R3"/>
</dbReference>
<protein>
    <submittedName>
        <fullName evidence="8">PP4R3 domain-containing protein</fullName>
    </submittedName>
</protein>
<comment type="similarity">
    <text evidence="2">Belongs to the SMEK family.</text>
</comment>
<dbReference type="Gene3D" id="2.30.29.30">
    <property type="entry name" value="Pleckstrin-homology domain (PH domain)/Phosphotyrosine-binding domain (PTB)"/>
    <property type="match status" value="1"/>
</dbReference>
<dbReference type="SUPFAM" id="SSF50729">
    <property type="entry name" value="PH domain-like"/>
    <property type="match status" value="1"/>
</dbReference>
<dbReference type="InterPro" id="IPR006887">
    <property type="entry name" value="P4R3-like_central_dom"/>
</dbReference>
<feature type="region of interest" description="Disordered" evidence="4">
    <location>
        <begin position="815"/>
        <end position="964"/>
    </location>
</feature>
<feature type="compositionally biased region" description="Acidic residues" evidence="4">
    <location>
        <begin position="918"/>
        <end position="932"/>
    </location>
</feature>
<dbReference type="SUPFAM" id="SSF48371">
    <property type="entry name" value="ARM repeat"/>
    <property type="match status" value="1"/>
</dbReference>
<keyword evidence="3" id="KW-0539">Nucleus</keyword>
<feature type="compositionally biased region" description="Basic and acidic residues" evidence="4">
    <location>
        <begin position="35"/>
        <end position="51"/>
    </location>
</feature>
<feature type="domain" description="PP4R3 EVH1-like" evidence="6">
    <location>
        <begin position="66"/>
        <end position="166"/>
    </location>
</feature>
<feature type="compositionally biased region" description="Polar residues" evidence="4">
    <location>
        <begin position="876"/>
        <end position="908"/>
    </location>
</feature>
<dbReference type="PANTHER" id="PTHR23318">
    <property type="entry name" value="ATP SYNTHASE GAMMA-RELATED"/>
    <property type="match status" value="1"/>
</dbReference>
<evidence type="ECO:0000256" key="4">
    <source>
        <dbReference type="SAM" id="MobiDB-lite"/>
    </source>
</evidence>
<dbReference type="OMA" id="ALMTHNN"/>
<feature type="region of interest" description="Disordered" evidence="4">
    <location>
        <begin position="170"/>
        <end position="193"/>
    </location>
</feature>
<dbReference type="InterPro" id="IPR051137">
    <property type="entry name" value="PP4R3-like"/>
</dbReference>
<dbReference type="Pfam" id="PF04802">
    <property type="entry name" value="PP4R3"/>
    <property type="match status" value="1"/>
</dbReference>
<evidence type="ECO:0000256" key="1">
    <source>
        <dbReference type="ARBA" id="ARBA00004123"/>
    </source>
</evidence>
<evidence type="ECO:0000313" key="7">
    <source>
        <dbReference type="Proteomes" id="UP000025227"/>
    </source>
</evidence>
<evidence type="ECO:0000256" key="2">
    <source>
        <dbReference type="ARBA" id="ARBA00008809"/>
    </source>
</evidence>
<accession>A0A7I4YX25</accession>
<dbReference type="GO" id="GO:0072542">
    <property type="term" value="F:protein phosphatase activator activity"/>
    <property type="evidence" value="ECO:0007669"/>
    <property type="project" value="TreeGrafter"/>
</dbReference>
<proteinExistence type="inferred from homology"/>
<evidence type="ECO:0000259" key="6">
    <source>
        <dbReference type="Pfam" id="PF22972"/>
    </source>
</evidence>
<keyword evidence="7" id="KW-1185">Reference proteome</keyword>
<feature type="compositionally biased region" description="Acidic residues" evidence="4">
    <location>
        <begin position="175"/>
        <end position="185"/>
    </location>
</feature>
<organism evidence="7 8">
    <name type="scientific">Haemonchus contortus</name>
    <name type="common">Barber pole worm</name>
    <dbReference type="NCBI Taxonomy" id="6289"/>
    <lineage>
        <taxon>Eukaryota</taxon>
        <taxon>Metazoa</taxon>
        <taxon>Ecdysozoa</taxon>
        <taxon>Nematoda</taxon>
        <taxon>Chromadorea</taxon>
        <taxon>Rhabditida</taxon>
        <taxon>Rhabditina</taxon>
        <taxon>Rhabditomorpha</taxon>
        <taxon>Strongyloidea</taxon>
        <taxon>Trichostrongylidae</taxon>
        <taxon>Haemonchus</taxon>
    </lineage>
</organism>
<sequence length="964" mass="108279">MPDTEISSSAVNAACIDSKESESTKESTSLGAESKGADISDESGKERKEEKGNGLIDNIDISREARNRVKLYVLCDQRVWDDRGTGHVACVQIPDQQGFVIIVRLESATSGADKNVLESKILMDTVYQKQQETLIVWSESDTCDLALSFQEKSGCEEIWAKICEVQGRDPGDSDGGYDEMDDGELSEGSSNALSTTGAAGRVVLPPIEIGRLSEVDSVIQNHLATQALREKMANAVESESVLPKLVDVFHMCEDVEHKDGLRTLYSIAKNLFMLNRNSLNETLLSDKYLKDLIGMLEYDPAHEVPRKHREFLYEKATFREVLPIANDELKEKIHQTYRVQYLQDVCLPAPSLFEENLLSVLNSYLFFNRIDIVNMLQKDKRLMKELFDQLRDPETTVSRRRDLAFFLKEFISLSQGLPPNGAQSKDNFFKNLQANDVLGTIEPCIKSPDPDTRTTIVDMLALLVDHSPQLVRDYLLRQAKDKSDEEVLLNRLLVHMQTDRDPELTSGSQVSQVLRTLLDPDNMVSMQKSDRSEFLSLFYQRSIYTLVRPMMDNVKGGVIKRDDYCTANRQSLVVRLLCFCIEHHSFSMRQHCISNDLLNKVLVLLQSKHHFLALAALKMLRTVLAVKDDFYNRYIVREKVLDRVVECFVRNGARYNLLNSAMLELFDYIRSEDIKPLVKYTVENHMSSFEDVTYVKLFSELKIRYEQQRDRENAAKITADERVPSPAAFAKERQEEQWFDGEDDETVECKKEPVEVKKEIKKEIDSPRKTGIEPMFPSVLKRKNAFDEDDGAVFSGQVAPLTPVNIMTEKKIVIKVGDRSRTPSPLGSPSQLTPPPSQAREDEVSSSQNNSKENSPMSIKSLVDYDESDSDEDESTAPNDSIPSSSTGSPVQMNSNAEKGTESTTVAPTTSSGGDLSSCDDDVSSTSGEEELAGGGCGLTRRKRPSSGDIDEDVAKRSRASPET</sequence>
<dbReference type="GO" id="GO:0006974">
    <property type="term" value="P:DNA damage response"/>
    <property type="evidence" value="ECO:0007669"/>
    <property type="project" value="TreeGrafter"/>
</dbReference>
<feature type="compositionally biased region" description="Polar residues" evidence="4">
    <location>
        <begin position="1"/>
        <end position="11"/>
    </location>
</feature>
<dbReference type="Pfam" id="PF22972">
    <property type="entry name" value="EVH1_PP4R3"/>
    <property type="match status" value="1"/>
</dbReference>
<name>A0A7I4YX25_HAECO</name>
<feature type="domain" description="Serine/threonine-protein phosphatase 4 regulatory subunit 3-like central" evidence="5">
    <location>
        <begin position="214"/>
        <end position="707"/>
    </location>
</feature>
<feature type="compositionally biased region" description="Acidic residues" evidence="4">
    <location>
        <begin position="864"/>
        <end position="875"/>
    </location>
</feature>
<dbReference type="AlphaFoldDB" id="A0A7I4YX25"/>
<dbReference type="GO" id="GO:0005654">
    <property type="term" value="C:nucleoplasm"/>
    <property type="evidence" value="ECO:0007669"/>
    <property type="project" value="TreeGrafter"/>
</dbReference>
<evidence type="ECO:0000256" key="3">
    <source>
        <dbReference type="ARBA" id="ARBA00023242"/>
    </source>
</evidence>
<feature type="region of interest" description="Disordered" evidence="4">
    <location>
        <begin position="1"/>
        <end position="51"/>
    </location>
</feature>
<comment type="subcellular location">
    <subcellularLocation>
        <location evidence="1">Nucleus</location>
    </subcellularLocation>
</comment>
<dbReference type="Proteomes" id="UP000025227">
    <property type="component" value="Unplaced"/>
</dbReference>
<dbReference type="InterPro" id="IPR011989">
    <property type="entry name" value="ARM-like"/>
</dbReference>
<dbReference type="Gene3D" id="1.25.10.10">
    <property type="entry name" value="Leucine-rich Repeat Variant"/>
    <property type="match status" value="1"/>
</dbReference>
<feature type="compositionally biased region" description="Polar residues" evidence="4">
    <location>
        <begin position="845"/>
        <end position="858"/>
    </location>
</feature>
<dbReference type="InterPro" id="IPR011993">
    <property type="entry name" value="PH-like_dom_sf"/>
</dbReference>
<feature type="compositionally biased region" description="Polar residues" evidence="4">
    <location>
        <begin position="822"/>
        <end position="831"/>
    </location>
</feature>
<dbReference type="WBParaSite" id="HCON_00152450-00001">
    <property type="protein sequence ID" value="HCON_00152450-00001"/>
    <property type="gene ID" value="HCON_00152450"/>
</dbReference>
<dbReference type="PANTHER" id="PTHR23318:SF0">
    <property type="entry name" value="SERINE_THREONINE-PROTEIN PHOSPHATASE 4 REGULATORY SUBUNIT 3"/>
    <property type="match status" value="1"/>
</dbReference>
<dbReference type="OrthoDB" id="27483at2759"/>
<evidence type="ECO:0000313" key="8">
    <source>
        <dbReference type="WBParaSite" id="HCON_00152450-00001"/>
    </source>
</evidence>
<feature type="compositionally biased region" description="Basic and acidic residues" evidence="4">
    <location>
        <begin position="953"/>
        <end position="964"/>
    </location>
</feature>
<dbReference type="GO" id="GO:0030289">
    <property type="term" value="C:protein phosphatase 4 complex"/>
    <property type="evidence" value="ECO:0007669"/>
    <property type="project" value="TreeGrafter"/>
</dbReference>
<dbReference type="InterPro" id="IPR016024">
    <property type="entry name" value="ARM-type_fold"/>
</dbReference>
<evidence type="ECO:0000259" key="5">
    <source>
        <dbReference type="Pfam" id="PF04802"/>
    </source>
</evidence>
<reference evidence="8" key="1">
    <citation type="submission" date="2020-12" db="UniProtKB">
        <authorList>
            <consortium name="WormBaseParasite"/>
        </authorList>
    </citation>
    <scope>IDENTIFICATION</scope>
    <source>
        <strain evidence="8">MHco3</strain>
    </source>
</reference>